<evidence type="ECO:0000259" key="1">
    <source>
        <dbReference type="Pfam" id="PF13471"/>
    </source>
</evidence>
<dbReference type="InterPro" id="IPR053521">
    <property type="entry name" value="McjB-like"/>
</dbReference>
<organism evidence="2 3">
    <name type="scientific">Massilia solisilvae</name>
    <dbReference type="NCBI Taxonomy" id="1811225"/>
    <lineage>
        <taxon>Bacteria</taxon>
        <taxon>Pseudomonadati</taxon>
        <taxon>Pseudomonadota</taxon>
        <taxon>Betaproteobacteria</taxon>
        <taxon>Burkholderiales</taxon>
        <taxon>Oxalobacteraceae</taxon>
        <taxon>Telluria group</taxon>
        <taxon>Massilia</taxon>
    </lineage>
</organism>
<name>A0ABT2BE46_9BURK</name>
<sequence>MLPALVRKGRSFARLPLFTQLWLTPSWVLLGVSRALILTLSFPRLARLLGHPLGVATSVPLVSARQCERARQVGRTIRLAARYTPWDSNCFAQALTARLLLATHRVPCAMYFGLKRDSDGMKAHAWVASGPVAVSGGSSFGRYTIVGAFASEPALRP</sequence>
<evidence type="ECO:0000313" key="2">
    <source>
        <dbReference type="EMBL" id="MCS0606794.1"/>
    </source>
</evidence>
<keyword evidence="3" id="KW-1185">Reference proteome</keyword>
<gene>
    <name evidence="2" type="ORF">NX773_01270</name>
</gene>
<proteinExistence type="predicted"/>
<dbReference type="RefSeq" id="WP_258854595.1">
    <property type="nucleotide sequence ID" value="NZ_JANUGV010000001.1"/>
</dbReference>
<reference evidence="2 3" key="1">
    <citation type="submission" date="2022-08" db="EMBL/GenBank/DDBJ databases">
        <title>Reclassification of Massilia species as members of the genera Telluria, Duganella, Pseudoduganella, Mokoshia gen. nov. and Zemynaea gen. nov. using orthogonal and non-orthogonal genome-based approaches.</title>
        <authorList>
            <person name="Bowman J.P."/>
        </authorList>
    </citation>
    <scope>NUCLEOTIDE SEQUENCE [LARGE SCALE GENOMIC DNA]</scope>
    <source>
        <strain evidence="2 3">JCM 31607</strain>
    </source>
</reference>
<accession>A0ABT2BE46</accession>
<comment type="caution">
    <text evidence="2">The sequence shown here is derived from an EMBL/GenBank/DDBJ whole genome shotgun (WGS) entry which is preliminary data.</text>
</comment>
<evidence type="ECO:0000313" key="3">
    <source>
        <dbReference type="Proteomes" id="UP001205861"/>
    </source>
</evidence>
<dbReference type="Proteomes" id="UP001205861">
    <property type="component" value="Unassembled WGS sequence"/>
</dbReference>
<dbReference type="InterPro" id="IPR032708">
    <property type="entry name" value="McjB_C"/>
</dbReference>
<dbReference type="Pfam" id="PF13471">
    <property type="entry name" value="Transglut_core3"/>
    <property type="match status" value="1"/>
</dbReference>
<dbReference type="NCBIfam" id="NF033537">
    <property type="entry name" value="lasso_biosyn_B2"/>
    <property type="match status" value="1"/>
</dbReference>
<protein>
    <submittedName>
        <fullName evidence="2">Lasso peptide biosynthesis B2 protein</fullName>
    </submittedName>
</protein>
<dbReference type="EMBL" id="JANUGV010000001">
    <property type="protein sequence ID" value="MCS0606794.1"/>
    <property type="molecule type" value="Genomic_DNA"/>
</dbReference>
<feature type="domain" description="Microcin J25-processing protein McjB C-terminal" evidence="1">
    <location>
        <begin position="39"/>
        <end position="144"/>
    </location>
</feature>